<dbReference type="STRING" id="246786.GS18_0221335"/>
<proteinExistence type="predicted"/>
<gene>
    <name evidence="1" type="ORF">GS18_0221335</name>
</gene>
<sequence length="61" mass="6877">MGLYYLTAFGKDGEKLLDESFEAATDHEAKQIGTQKLEEKDALKKTHRCTTASGQLILFER</sequence>
<name>A0A084GJ62_METID</name>
<dbReference type="Pfam" id="PF14120">
    <property type="entry name" value="YhzD"/>
    <property type="match status" value="1"/>
</dbReference>
<dbReference type="EMBL" id="JNVC02000024">
    <property type="protein sequence ID" value="KEZ47374.1"/>
    <property type="molecule type" value="Genomic_DNA"/>
</dbReference>
<evidence type="ECO:0000313" key="1">
    <source>
        <dbReference type="EMBL" id="KEZ47374.1"/>
    </source>
</evidence>
<reference evidence="1 2" key="1">
    <citation type="journal article" date="2005" name="Int. J. Syst. Evol. Microbiol.">
        <title>Bacillus cibi sp. nov., isolated from jeotgal, a traditional Korean fermented seafood.</title>
        <authorList>
            <person name="Yoon J.H."/>
            <person name="Lee C.H."/>
            <person name="Oh T.K."/>
        </authorList>
    </citation>
    <scope>NUCLEOTIDE SEQUENCE [LARGE SCALE GENOMIC DNA]</scope>
    <source>
        <strain evidence="1 2">DSM 16189</strain>
    </source>
</reference>
<dbReference type="OrthoDB" id="2355652at2"/>
<dbReference type="RefSeq" id="WP_029283667.1">
    <property type="nucleotide sequence ID" value="NZ_CANLZQ010000019.1"/>
</dbReference>
<dbReference type="AlphaFoldDB" id="A0A084GJ62"/>
<accession>A0A084GJ62</accession>
<organism evidence="1 2">
    <name type="scientific">Metabacillus indicus</name>
    <name type="common">Bacillus indicus</name>
    <dbReference type="NCBI Taxonomy" id="246786"/>
    <lineage>
        <taxon>Bacteria</taxon>
        <taxon>Bacillati</taxon>
        <taxon>Bacillota</taxon>
        <taxon>Bacilli</taxon>
        <taxon>Bacillales</taxon>
        <taxon>Bacillaceae</taxon>
        <taxon>Metabacillus</taxon>
    </lineage>
</organism>
<keyword evidence="2" id="KW-1185">Reference proteome</keyword>
<protein>
    <recommendedName>
        <fullName evidence="3">YhzD-like protein</fullName>
    </recommendedName>
</protein>
<evidence type="ECO:0000313" key="2">
    <source>
        <dbReference type="Proteomes" id="UP000028549"/>
    </source>
</evidence>
<comment type="caution">
    <text evidence="1">The sequence shown here is derived from an EMBL/GenBank/DDBJ whole genome shotgun (WGS) entry which is preliminary data.</text>
</comment>
<dbReference type="InterPro" id="IPR025544">
    <property type="entry name" value="YhzD"/>
</dbReference>
<evidence type="ECO:0008006" key="3">
    <source>
        <dbReference type="Google" id="ProtNLM"/>
    </source>
</evidence>
<dbReference type="Proteomes" id="UP000028549">
    <property type="component" value="Unassembled WGS sequence"/>
</dbReference>